<dbReference type="InterPro" id="IPR002008">
    <property type="entry name" value="DNA_pol_X_beta-like"/>
</dbReference>
<evidence type="ECO:0000256" key="16">
    <source>
        <dbReference type="ARBA" id="ARBA00035717"/>
    </source>
</evidence>
<dbReference type="InterPro" id="IPR003583">
    <property type="entry name" value="Hlx-hairpin-Hlx_DNA-bd_motif"/>
</dbReference>
<feature type="domain" description="Helix-hairpin-helix DNA-binding motif class 1" evidence="22">
    <location>
        <begin position="127"/>
        <end position="146"/>
    </location>
</feature>
<gene>
    <name evidence="25" type="primary">polX</name>
    <name evidence="25" type="ORF">JK363_18665</name>
</gene>
<evidence type="ECO:0000256" key="10">
    <source>
        <dbReference type="ARBA" id="ARBA00022705"/>
    </source>
</evidence>
<dbReference type="Pfam" id="PF14791">
    <property type="entry name" value="DNA_pol_B_thumb"/>
    <property type="match status" value="1"/>
</dbReference>
<dbReference type="CDD" id="cd07436">
    <property type="entry name" value="PHP_PolX"/>
    <property type="match status" value="1"/>
</dbReference>
<dbReference type="InterPro" id="IPR004013">
    <property type="entry name" value="PHP_dom"/>
</dbReference>
<dbReference type="SUPFAM" id="SSF158702">
    <property type="entry name" value="Sec63 N-terminal domain-like"/>
    <property type="match status" value="1"/>
</dbReference>
<evidence type="ECO:0000256" key="13">
    <source>
        <dbReference type="ARBA" id="ARBA00022932"/>
    </source>
</evidence>
<dbReference type="Pfam" id="PF14520">
    <property type="entry name" value="HHH_5"/>
    <property type="match status" value="1"/>
</dbReference>
<dbReference type="InterPro" id="IPR016195">
    <property type="entry name" value="Pol/histidinol_Pase-like"/>
</dbReference>
<evidence type="ECO:0000256" key="21">
    <source>
        <dbReference type="ARBA" id="ARBA00049244"/>
    </source>
</evidence>
<dbReference type="Gene3D" id="3.30.210.10">
    <property type="entry name" value="DNA polymerase, thumb domain"/>
    <property type="match status" value="1"/>
</dbReference>
<feature type="domain" description="DNA-directed DNA polymerase X" evidence="24">
    <location>
        <begin position="3"/>
        <end position="316"/>
    </location>
</feature>
<dbReference type="Gene3D" id="3.20.20.140">
    <property type="entry name" value="Metal-dependent hydrolases"/>
    <property type="match status" value="1"/>
</dbReference>
<keyword evidence="26" id="KW-1185">Reference proteome</keyword>
<keyword evidence="25" id="KW-0540">Nuclease</keyword>
<evidence type="ECO:0000313" key="26">
    <source>
        <dbReference type="Proteomes" id="UP000634229"/>
    </source>
</evidence>
<feature type="domain" description="Helix-hairpin-helix DNA-binding motif class 1" evidence="22">
    <location>
        <begin position="52"/>
        <end position="71"/>
    </location>
</feature>
<dbReference type="SMART" id="SM00481">
    <property type="entry name" value="POLIIIAc"/>
    <property type="match status" value="1"/>
</dbReference>
<evidence type="ECO:0000256" key="2">
    <source>
        <dbReference type="ARBA" id="ARBA00004496"/>
    </source>
</evidence>
<evidence type="ECO:0000256" key="19">
    <source>
        <dbReference type="ARBA" id="ARBA00044678"/>
    </source>
</evidence>
<evidence type="ECO:0000256" key="3">
    <source>
        <dbReference type="ARBA" id="ARBA00012417"/>
    </source>
</evidence>
<comment type="subcellular location">
    <subcellularLocation>
        <location evidence="2">Cytoplasm</location>
    </subcellularLocation>
</comment>
<dbReference type="InterPro" id="IPR022311">
    <property type="entry name" value="PolX-like"/>
</dbReference>
<evidence type="ECO:0000256" key="18">
    <source>
        <dbReference type="ARBA" id="ARBA00044632"/>
    </source>
</evidence>
<comment type="catalytic activity">
    <reaction evidence="21">
        <text>DNA(n) + a 2'-deoxyribonucleoside 5'-triphosphate = DNA(n+1) + diphosphate</text>
        <dbReference type="Rhea" id="RHEA:22508"/>
        <dbReference type="Rhea" id="RHEA-COMP:17339"/>
        <dbReference type="Rhea" id="RHEA-COMP:17340"/>
        <dbReference type="ChEBI" id="CHEBI:33019"/>
        <dbReference type="ChEBI" id="CHEBI:61560"/>
        <dbReference type="ChEBI" id="CHEBI:173112"/>
        <dbReference type="EC" id="2.7.7.7"/>
    </reaction>
</comment>
<dbReference type="EMBL" id="JAERRF010000010">
    <property type="protein sequence ID" value="MBL1098646.1"/>
    <property type="molecule type" value="Genomic_DNA"/>
</dbReference>
<comment type="function">
    <text evidence="20">Repair polymerase that plays a key role in base-excision repair. During this process, the damaged base is excised by specific DNA glycosylases, the DNA backbone is nicked at the abasic site by an apurinic/apyrimidic (AP) endonuclease, and POLB removes 5'-deoxyribose-phosphate from the preincised AP site acting as a 5'-deoxyribose-phosphate lyase (5'-dRP lyase); through its DNA polymerase activity, it adds one nucleotide to the 3' end of the arising single-nucleotide gap. Conducts 'gap-filling' DNA synthesis in a stepwise distributive fashion rather than in a processive fashion as for other DNA polymerases. It is also able to cleave sugar-phosphate bonds 3' to an intact AP site, acting as an AP lyase.</text>
</comment>
<dbReference type="NCBIfam" id="NF006375">
    <property type="entry name" value="PRK08609.1"/>
    <property type="match status" value="1"/>
</dbReference>
<evidence type="ECO:0000256" key="14">
    <source>
        <dbReference type="ARBA" id="ARBA00023053"/>
    </source>
</evidence>
<dbReference type="InterPro" id="IPR010996">
    <property type="entry name" value="HHH_MUS81"/>
</dbReference>
<dbReference type="InterPro" id="IPR002054">
    <property type="entry name" value="DNA-dir_DNA_pol_X"/>
</dbReference>
<comment type="cofactor">
    <cofactor evidence="1">
        <name>Mg(2+)</name>
        <dbReference type="ChEBI" id="CHEBI:18420"/>
    </cofactor>
</comment>
<evidence type="ECO:0000256" key="17">
    <source>
        <dbReference type="ARBA" id="ARBA00035726"/>
    </source>
</evidence>
<evidence type="ECO:0000256" key="12">
    <source>
        <dbReference type="ARBA" id="ARBA00022843"/>
    </source>
</evidence>
<dbReference type="InterPro" id="IPR003141">
    <property type="entry name" value="Pol/His_phosphatase_N"/>
</dbReference>
<comment type="catalytic activity">
    <reaction evidence="18">
        <text>2'-deoxyribonucleotide-(2'-deoxyribose 5'-phosphate)-2'-deoxyribonucleotide-DNA = a 3'-end 2'-deoxyribonucleotide-(2,3-dehydro-2,3-deoxyribose 5'-phosphate)-DNA + a 5'-end 5'-phospho-2'-deoxyribonucleoside-DNA + H(+)</text>
        <dbReference type="Rhea" id="RHEA:66592"/>
        <dbReference type="Rhea" id="RHEA-COMP:13180"/>
        <dbReference type="Rhea" id="RHEA-COMP:16897"/>
        <dbReference type="Rhea" id="RHEA-COMP:17067"/>
        <dbReference type="ChEBI" id="CHEBI:15378"/>
        <dbReference type="ChEBI" id="CHEBI:136412"/>
        <dbReference type="ChEBI" id="CHEBI:157695"/>
        <dbReference type="ChEBI" id="CHEBI:167181"/>
        <dbReference type="EC" id="4.2.99.18"/>
    </reaction>
</comment>
<keyword evidence="8" id="KW-0808">Transferase</keyword>
<keyword evidence="11" id="KW-0227">DNA damage</keyword>
<dbReference type="SUPFAM" id="SSF89550">
    <property type="entry name" value="PHP domain-like"/>
    <property type="match status" value="1"/>
</dbReference>
<comment type="caution">
    <text evidence="25">The sequence shown here is derived from an EMBL/GenBank/DDBJ whole genome shotgun (WGS) entry which is preliminary data.</text>
</comment>
<sequence>MARSNEEVEALLREYADLLLITGGDAFRARAYEKAARAIGGHPVDVARLDAKGLREIPNVGKSIADKVVEFLRTGTMPAVEEARAAIPAGVRELTAIPALGPKKAMLLYEELRISSVDQLAQAIEEHKLRDLKGFGPKSEENILHGIGLLRAVGNRIPLHDAMDVADDIVAALSEVPGCQRCAYAGSLRRMKETVGDVDILVAAEDSAPFMDAFTGLPYTAEVIAHGLKKTSIRTTKGLQVDLRVLPLDSWGAGMLYFTGSKAHNIRVRAIAVRHGLKLSEYGLFEAKSGKKIASRSEEDVYARLGMDWIPPTLREDRGEVKAALEGSLPALLHESDLRGDLHTHTDLTDGLEPLENMIAKAERRGYAYYAVTDHAPKLYMQQMTEEKMLAQRERLRELDRGRGHRDTRLLHGVELNIDADGEVDWPGDFLEGFDMCVASVHSQFGQDRDTMTRRLVRACENPHVNIIGHPTTRLIGKRPGVDADLDEVFAACARTGTALEINAHPDRLDLSDENILRAKSHGVVFALDSDAHSTRDLDHMRYGVGMAQRGWLTTDDVINTWSLTRLRRFLRKKPTDGGR</sequence>
<dbReference type="InterPro" id="IPR029398">
    <property type="entry name" value="PolB_thumb"/>
</dbReference>
<evidence type="ECO:0000259" key="24">
    <source>
        <dbReference type="SMART" id="SM00483"/>
    </source>
</evidence>
<dbReference type="Gene3D" id="1.10.150.20">
    <property type="entry name" value="5' to 3' exonuclease, C-terminal subdomain"/>
    <property type="match status" value="1"/>
</dbReference>
<evidence type="ECO:0000259" key="23">
    <source>
        <dbReference type="SMART" id="SM00481"/>
    </source>
</evidence>
<dbReference type="RefSeq" id="WP_201876071.1">
    <property type="nucleotide sequence ID" value="NZ_JAERRF010000010.1"/>
</dbReference>
<dbReference type="InterPro" id="IPR027421">
    <property type="entry name" value="DNA_pol_lamdba_lyase_dom_sf"/>
</dbReference>
<proteinExistence type="predicted"/>
<dbReference type="InterPro" id="IPR047967">
    <property type="entry name" value="PolX_PHP"/>
</dbReference>
<dbReference type="SMART" id="SM00278">
    <property type="entry name" value="HhH1"/>
    <property type="match status" value="3"/>
</dbReference>
<evidence type="ECO:0000256" key="9">
    <source>
        <dbReference type="ARBA" id="ARBA00022695"/>
    </source>
</evidence>
<feature type="domain" description="Helix-hairpin-helix DNA-binding motif class 1" evidence="22">
    <location>
        <begin position="92"/>
        <end position="111"/>
    </location>
</feature>
<dbReference type="PANTHER" id="PTHR36928">
    <property type="entry name" value="PHOSPHATASE YCDX-RELATED"/>
    <property type="match status" value="1"/>
</dbReference>
<dbReference type="InterPro" id="IPR043519">
    <property type="entry name" value="NT_sf"/>
</dbReference>
<dbReference type="InterPro" id="IPR028207">
    <property type="entry name" value="DNA_pol_B_palm_palm"/>
</dbReference>
<evidence type="ECO:0000256" key="7">
    <source>
        <dbReference type="ARBA" id="ARBA00022634"/>
    </source>
</evidence>
<evidence type="ECO:0000256" key="8">
    <source>
        <dbReference type="ARBA" id="ARBA00022679"/>
    </source>
</evidence>
<evidence type="ECO:0000313" key="25">
    <source>
        <dbReference type="EMBL" id="MBL1098646.1"/>
    </source>
</evidence>
<dbReference type="GO" id="GO:0004527">
    <property type="term" value="F:exonuclease activity"/>
    <property type="evidence" value="ECO:0007669"/>
    <property type="project" value="UniProtKB-KW"/>
</dbReference>
<evidence type="ECO:0000256" key="1">
    <source>
        <dbReference type="ARBA" id="ARBA00001946"/>
    </source>
</evidence>
<dbReference type="PRINTS" id="PR00870">
    <property type="entry name" value="DNAPOLXBETA"/>
</dbReference>
<accession>A0ABS1NEX7</accession>
<dbReference type="PANTHER" id="PTHR36928:SF1">
    <property type="entry name" value="PHOSPHATASE YCDX-RELATED"/>
    <property type="match status" value="1"/>
</dbReference>
<keyword evidence="13" id="KW-0239">DNA-directed DNA polymerase</keyword>
<keyword evidence="12" id="KW-0832">Ubl conjugation</keyword>
<dbReference type="InterPro" id="IPR050243">
    <property type="entry name" value="PHP_phosphatase"/>
</dbReference>
<evidence type="ECO:0000256" key="5">
    <source>
        <dbReference type="ARBA" id="ARBA00020020"/>
    </source>
</evidence>
<feature type="domain" description="Polymerase/histidinol phosphatase N-terminal" evidence="23">
    <location>
        <begin position="340"/>
        <end position="420"/>
    </location>
</feature>
<comment type="catalytic activity">
    <reaction evidence="19">
        <text>a 5'-end 2'-deoxyribose-2'-deoxyribonucleotide-DNA = (2E,4S)-4-hydroxypenten-2-al-5-phosphate + a 5'-end 5'-phospho-2'-deoxyribonucleoside-DNA + H(+)</text>
        <dbReference type="Rhea" id="RHEA:76255"/>
        <dbReference type="Rhea" id="RHEA-COMP:13180"/>
        <dbReference type="Rhea" id="RHEA-COMP:18657"/>
        <dbReference type="ChEBI" id="CHEBI:15378"/>
        <dbReference type="ChEBI" id="CHEBI:136412"/>
        <dbReference type="ChEBI" id="CHEBI:195194"/>
        <dbReference type="ChEBI" id="CHEBI:195195"/>
    </reaction>
</comment>
<keyword evidence="6" id="KW-0488">Methylation</keyword>
<dbReference type="Pfam" id="PF14792">
    <property type="entry name" value="DNA_pol_B_palm"/>
    <property type="match status" value="1"/>
</dbReference>
<dbReference type="SMART" id="SM00483">
    <property type="entry name" value="POLXc"/>
    <property type="match status" value="1"/>
</dbReference>
<dbReference type="EC" id="4.2.99.18" evidence="4"/>
<evidence type="ECO:0000259" key="22">
    <source>
        <dbReference type="SMART" id="SM00278"/>
    </source>
</evidence>
<dbReference type="EC" id="2.7.7.7" evidence="3"/>
<reference evidence="25 26" key="1">
    <citation type="submission" date="2021-01" db="EMBL/GenBank/DDBJ databases">
        <title>WGS of actinomycetes isolated from Thailand.</title>
        <authorList>
            <person name="Thawai C."/>
        </authorList>
    </citation>
    <scope>NUCLEOTIDE SEQUENCE [LARGE SCALE GENOMIC DNA]</scope>
    <source>
        <strain evidence="25 26">CA1R205</strain>
    </source>
</reference>
<dbReference type="CDD" id="cd00141">
    <property type="entry name" value="NT_POLXc"/>
    <property type="match status" value="1"/>
</dbReference>
<keyword evidence="14" id="KW-0915">Sodium</keyword>
<evidence type="ECO:0000256" key="11">
    <source>
        <dbReference type="ARBA" id="ARBA00022763"/>
    </source>
</evidence>
<protein>
    <recommendedName>
        <fullName evidence="5">DNA polymerase beta</fullName>
        <ecNumber evidence="3">2.7.7.7</ecNumber>
        <ecNumber evidence="4">4.2.99.18</ecNumber>
    </recommendedName>
    <alternativeName>
        <fullName evidence="16">5'-deoxyribose-phosphate lyase</fullName>
    </alternativeName>
    <alternativeName>
        <fullName evidence="17">AP lyase</fullName>
    </alternativeName>
</protein>
<keyword evidence="25" id="KW-0269">Exonuclease</keyword>
<keyword evidence="10" id="KW-0235">DNA replication</keyword>
<name>A0ABS1NEX7_9ACTN</name>
<dbReference type="SUPFAM" id="SSF47802">
    <property type="entry name" value="DNA polymerase beta, N-terminal domain-like"/>
    <property type="match status" value="1"/>
</dbReference>
<dbReference type="Gene3D" id="3.30.460.10">
    <property type="entry name" value="Beta Polymerase, domain 2"/>
    <property type="match status" value="1"/>
</dbReference>
<keyword evidence="7" id="KW-0237">DNA synthesis</keyword>
<evidence type="ECO:0000256" key="4">
    <source>
        <dbReference type="ARBA" id="ARBA00012720"/>
    </source>
</evidence>
<dbReference type="Gene3D" id="1.10.150.110">
    <property type="entry name" value="DNA polymerase beta, N-terminal domain-like"/>
    <property type="match status" value="1"/>
</dbReference>
<evidence type="ECO:0000256" key="20">
    <source>
        <dbReference type="ARBA" id="ARBA00045548"/>
    </source>
</evidence>
<evidence type="ECO:0000256" key="6">
    <source>
        <dbReference type="ARBA" id="ARBA00022481"/>
    </source>
</evidence>
<evidence type="ECO:0000256" key="15">
    <source>
        <dbReference type="ARBA" id="ARBA00023204"/>
    </source>
</evidence>
<dbReference type="PIRSF" id="PIRSF005047">
    <property type="entry name" value="UCP005047_YshC"/>
    <property type="match status" value="1"/>
</dbReference>
<organism evidence="25 26">
    <name type="scientific">Streptomyces coffeae</name>
    <dbReference type="NCBI Taxonomy" id="621382"/>
    <lineage>
        <taxon>Bacteria</taxon>
        <taxon>Bacillati</taxon>
        <taxon>Actinomycetota</taxon>
        <taxon>Actinomycetes</taxon>
        <taxon>Kitasatosporales</taxon>
        <taxon>Streptomycetaceae</taxon>
        <taxon>Streptomyces</taxon>
    </lineage>
</organism>
<dbReference type="Pfam" id="PF14716">
    <property type="entry name" value="HHH_8"/>
    <property type="match status" value="1"/>
</dbReference>
<dbReference type="Pfam" id="PF02811">
    <property type="entry name" value="PHP"/>
    <property type="match status" value="1"/>
</dbReference>
<keyword evidence="15" id="KW-0234">DNA repair</keyword>
<dbReference type="SUPFAM" id="SSF81301">
    <property type="entry name" value="Nucleotidyltransferase"/>
    <property type="match status" value="1"/>
</dbReference>
<keyword evidence="25" id="KW-0378">Hydrolase</keyword>
<dbReference type="Proteomes" id="UP000634229">
    <property type="component" value="Unassembled WGS sequence"/>
</dbReference>
<keyword evidence="9" id="KW-0548">Nucleotidyltransferase</keyword>
<dbReference type="InterPro" id="IPR037160">
    <property type="entry name" value="DNA_Pol_thumb_sf"/>
</dbReference>